<dbReference type="InterPro" id="IPR016155">
    <property type="entry name" value="Mopterin_synth/thiamin_S_b"/>
</dbReference>
<evidence type="ECO:0000313" key="4">
    <source>
        <dbReference type="Proteomes" id="UP000321764"/>
    </source>
</evidence>
<name>A0A5C8Z718_9GAMM</name>
<gene>
    <name evidence="3" type="ORF">FME95_00150</name>
</gene>
<dbReference type="Proteomes" id="UP000321764">
    <property type="component" value="Unassembled WGS sequence"/>
</dbReference>
<evidence type="ECO:0000256" key="2">
    <source>
        <dbReference type="HAMAP-Rule" id="MF_00460"/>
    </source>
</evidence>
<sequence>MQVSVAYALPEQQWWLNVDIAEGATVMAAIHKSGLLELNKDINLEHQKVGIFGRLVSLETALAEGDRVEIYRPITWQGDDDDDD</sequence>
<dbReference type="PANTHER" id="PTHR37483:SF1">
    <property type="entry name" value="UPF0125 PROTEIN RATB"/>
    <property type="match status" value="1"/>
</dbReference>
<dbReference type="Pfam" id="PF03658">
    <property type="entry name" value="Ub-RnfH"/>
    <property type="match status" value="1"/>
</dbReference>
<protein>
    <recommendedName>
        <fullName evidence="2">UPF0125 protein FME95_00150</fullName>
    </recommendedName>
</protein>
<comment type="caution">
    <text evidence="3">The sequence shown here is derived from an EMBL/GenBank/DDBJ whole genome shotgun (WGS) entry which is preliminary data.</text>
</comment>
<evidence type="ECO:0000313" key="3">
    <source>
        <dbReference type="EMBL" id="TXR53028.1"/>
    </source>
</evidence>
<reference evidence="3 4" key="1">
    <citation type="submission" date="2019-07" db="EMBL/GenBank/DDBJ databases">
        <title>Reinekea sp. strain SSH23 genome sequencing and assembly.</title>
        <authorList>
            <person name="Kim I."/>
        </authorList>
    </citation>
    <scope>NUCLEOTIDE SEQUENCE [LARGE SCALE GENOMIC DNA]</scope>
    <source>
        <strain evidence="3 4">SSH23</strain>
    </source>
</reference>
<dbReference type="RefSeq" id="WP_147711853.1">
    <property type="nucleotide sequence ID" value="NZ_VKAD01000001.1"/>
</dbReference>
<organism evidence="3 4">
    <name type="scientific">Reinekea thalattae</name>
    <dbReference type="NCBI Taxonomy" id="2593301"/>
    <lineage>
        <taxon>Bacteria</taxon>
        <taxon>Pseudomonadati</taxon>
        <taxon>Pseudomonadota</taxon>
        <taxon>Gammaproteobacteria</taxon>
        <taxon>Oceanospirillales</taxon>
        <taxon>Saccharospirillaceae</taxon>
        <taxon>Reinekea</taxon>
    </lineage>
</organism>
<keyword evidence="4" id="KW-1185">Reference proteome</keyword>
<dbReference type="HAMAP" id="MF_00460">
    <property type="entry name" value="UPF0125_RnfH"/>
    <property type="match status" value="1"/>
</dbReference>
<dbReference type="PANTHER" id="PTHR37483">
    <property type="entry name" value="UPF0125 PROTEIN RATB"/>
    <property type="match status" value="1"/>
</dbReference>
<comment type="similarity">
    <text evidence="1 2">Belongs to the UPF0125 (RnfH) family.</text>
</comment>
<evidence type="ECO:0000256" key="1">
    <source>
        <dbReference type="ARBA" id="ARBA00010645"/>
    </source>
</evidence>
<dbReference type="SUPFAM" id="SSF54285">
    <property type="entry name" value="MoaD/ThiS"/>
    <property type="match status" value="1"/>
</dbReference>
<dbReference type="Gene3D" id="3.10.20.280">
    <property type="entry name" value="RnfH-like"/>
    <property type="match status" value="1"/>
</dbReference>
<proteinExistence type="inferred from homology"/>
<dbReference type="NCBIfam" id="NF002490">
    <property type="entry name" value="PRK01777.1"/>
    <property type="match status" value="1"/>
</dbReference>
<dbReference type="EMBL" id="VKAD01000001">
    <property type="protein sequence ID" value="TXR53028.1"/>
    <property type="molecule type" value="Genomic_DNA"/>
</dbReference>
<accession>A0A5C8Z718</accession>
<dbReference type="AlphaFoldDB" id="A0A5C8Z718"/>
<dbReference type="InterPro" id="IPR037021">
    <property type="entry name" value="RnfH_sf"/>
</dbReference>
<dbReference type="InterPro" id="IPR005346">
    <property type="entry name" value="RnfH"/>
</dbReference>
<dbReference type="OrthoDB" id="9796575at2"/>